<protein>
    <recommendedName>
        <fullName evidence="5">Ubiquitin-like protease family profile domain-containing protein</fullName>
    </recommendedName>
</protein>
<evidence type="ECO:0000256" key="1">
    <source>
        <dbReference type="ARBA" id="ARBA00005234"/>
    </source>
</evidence>
<dbReference type="GO" id="GO:0006508">
    <property type="term" value="P:proteolysis"/>
    <property type="evidence" value="ECO:0007669"/>
    <property type="project" value="UniProtKB-KW"/>
</dbReference>
<dbReference type="Gene3D" id="3.40.395.10">
    <property type="entry name" value="Adenoviral Proteinase, Chain A"/>
    <property type="match status" value="1"/>
</dbReference>
<dbReference type="InterPro" id="IPR003653">
    <property type="entry name" value="Peptidase_C48_C"/>
</dbReference>
<dbReference type="AlphaFoldDB" id="A0AAU9T8S2"/>
<gene>
    <name evidence="6" type="ORF">TAV2_LOCUS22981</name>
</gene>
<evidence type="ECO:0000256" key="3">
    <source>
        <dbReference type="ARBA" id="ARBA00022801"/>
    </source>
</evidence>
<comment type="similarity">
    <text evidence="1">Belongs to the peptidase C48 family.</text>
</comment>
<dbReference type="GO" id="GO:0008234">
    <property type="term" value="F:cysteine-type peptidase activity"/>
    <property type="evidence" value="ECO:0007669"/>
    <property type="project" value="InterPro"/>
</dbReference>
<reference evidence="6 7" key="1">
    <citation type="submission" date="2022-03" db="EMBL/GenBank/DDBJ databases">
        <authorList>
            <person name="Nunn A."/>
            <person name="Chopra R."/>
            <person name="Nunn A."/>
            <person name="Contreras Garrido A."/>
        </authorList>
    </citation>
    <scope>NUCLEOTIDE SEQUENCE [LARGE SCALE GENOMIC DNA]</scope>
</reference>
<evidence type="ECO:0000256" key="2">
    <source>
        <dbReference type="ARBA" id="ARBA00022670"/>
    </source>
</evidence>
<dbReference type="Pfam" id="PF02902">
    <property type="entry name" value="Peptidase_C48"/>
    <property type="match status" value="1"/>
</dbReference>
<dbReference type="SUPFAM" id="SSF54001">
    <property type="entry name" value="Cysteine proteinases"/>
    <property type="match status" value="1"/>
</dbReference>
<evidence type="ECO:0000256" key="4">
    <source>
        <dbReference type="SAM" id="MobiDB-lite"/>
    </source>
</evidence>
<name>A0AAU9T8S2_THLAR</name>
<feature type="domain" description="Ubiquitin-like protease family profile" evidence="5">
    <location>
        <begin position="107"/>
        <end position="304"/>
    </location>
</feature>
<dbReference type="EMBL" id="OU466863">
    <property type="protein sequence ID" value="CAH2079704.1"/>
    <property type="molecule type" value="Genomic_DNA"/>
</dbReference>
<evidence type="ECO:0000313" key="7">
    <source>
        <dbReference type="Proteomes" id="UP000836841"/>
    </source>
</evidence>
<keyword evidence="3" id="KW-0378">Hydrolase</keyword>
<sequence length="329" mass="37793">MAVSSPITPRFNLLSQNSLQNSINKHNAGDTSRQRTDDKDNEEGIEANVTNSQRGLFDLQSVTKNKKRAAEGYIEEVEPISKKKKHKASRKCQADEVPARRSQRVLQKNYMEAALELLRMRKKQNLLLFLNKSALMVGESFLNAIDEIYVIFADDKDGFQFGTEFTSHGIETNIRIIYTPLRIKYKCWIALIFHLVKRNITILNCATSKISKEQLNTYIGAYAHTIPYIIRQITEDDMMVISPFSIQIESKEVPQVAKIADTCVFVLKLIECHSMRIKDLTKLSEENIGDIRFKLAADLFSELLAPDRRWSKDAQRRGKETFPFLFSNH</sequence>
<dbReference type="InterPro" id="IPR038765">
    <property type="entry name" value="Papain-like_cys_pep_sf"/>
</dbReference>
<evidence type="ECO:0000313" key="6">
    <source>
        <dbReference type="EMBL" id="CAH2079704.1"/>
    </source>
</evidence>
<organism evidence="6 7">
    <name type="scientific">Thlaspi arvense</name>
    <name type="common">Field penny-cress</name>
    <dbReference type="NCBI Taxonomy" id="13288"/>
    <lineage>
        <taxon>Eukaryota</taxon>
        <taxon>Viridiplantae</taxon>
        <taxon>Streptophyta</taxon>
        <taxon>Embryophyta</taxon>
        <taxon>Tracheophyta</taxon>
        <taxon>Spermatophyta</taxon>
        <taxon>Magnoliopsida</taxon>
        <taxon>eudicotyledons</taxon>
        <taxon>Gunneridae</taxon>
        <taxon>Pentapetalae</taxon>
        <taxon>rosids</taxon>
        <taxon>malvids</taxon>
        <taxon>Brassicales</taxon>
        <taxon>Brassicaceae</taxon>
        <taxon>Thlaspideae</taxon>
        <taxon>Thlaspi</taxon>
    </lineage>
</organism>
<keyword evidence="2" id="KW-0645">Protease</keyword>
<accession>A0AAU9T8S2</accession>
<feature type="compositionally biased region" description="Polar residues" evidence="4">
    <location>
        <begin position="21"/>
        <end position="31"/>
    </location>
</feature>
<feature type="region of interest" description="Disordered" evidence="4">
    <location>
        <begin position="21"/>
        <end position="45"/>
    </location>
</feature>
<keyword evidence="7" id="KW-1185">Reference proteome</keyword>
<evidence type="ECO:0000259" key="5">
    <source>
        <dbReference type="Pfam" id="PF02902"/>
    </source>
</evidence>
<proteinExistence type="inferred from homology"/>
<dbReference type="Proteomes" id="UP000836841">
    <property type="component" value="Chromosome 7"/>
</dbReference>